<reference evidence="7 8" key="1">
    <citation type="submission" date="2018-04" db="EMBL/GenBank/DDBJ databases">
        <title>Genomic Encyclopedia of Archaeal and Bacterial Type Strains, Phase II (KMG-II): from individual species to whole genera.</title>
        <authorList>
            <person name="Goeker M."/>
        </authorList>
    </citation>
    <scope>NUCLEOTIDE SEQUENCE [LARGE SCALE GENOMIC DNA]</scope>
    <source>
        <strain evidence="7 8">DSM 45787</strain>
    </source>
</reference>
<dbReference type="SUPFAM" id="SSF46955">
    <property type="entry name" value="Putative DNA-binding domain"/>
    <property type="match status" value="1"/>
</dbReference>
<dbReference type="PANTHER" id="PTHR30204:SF65">
    <property type="entry name" value="HTH-TYPE TRANSCRIPTIONAL REGULATOR TNRA"/>
    <property type="match status" value="1"/>
</dbReference>
<feature type="domain" description="HTH merR-type" evidence="6">
    <location>
        <begin position="11"/>
        <end position="79"/>
    </location>
</feature>
<dbReference type="OrthoDB" id="9806513at2"/>
<comment type="caution">
    <text evidence="7">The sequence shown here is derived from an EMBL/GenBank/DDBJ whole genome shotgun (WGS) entry which is preliminary data.</text>
</comment>
<dbReference type="GO" id="GO:0003700">
    <property type="term" value="F:DNA-binding transcription factor activity"/>
    <property type="evidence" value="ECO:0007669"/>
    <property type="project" value="InterPro"/>
</dbReference>
<dbReference type="InterPro" id="IPR000551">
    <property type="entry name" value="MerR-type_HTH_dom"/>
</dbReference>
<organism evidence="7 8">
    <name type="scientific">Melghirimyces profundicolus</name>
    <dbReference type="NCBI Taxonomy" id="1242148"/>
    <lineage>
        <taxon>Bacteria</taxon>
        <taxon>Bacillati</taxon>
        <taxon>Bacillota</taxon>
        <taxon>Bacilli</taxon>
        <taxon>Bacillales</taxon>
        <taxon>Thermoactinomycetaceae</taxon>
        <taxon>Melghirimyces</taxon>
    </lineage>
</organism>
<dbReference type="InterPro" id="IPR009061">
    <property type="entry name" value="DNA-bd_dom_put_sf"/>
</dbReference>
<dbReference type="Pfam" id="PF13411">
    <property type="entry name" value="MerR_1"/>
    <property type="match status" value="1"/>
</dbReference>
<dbReference type="Gene3D" id="1.10.1660.10">
    <property type="match status" value="1"/>
</dbReference>
<keyword evidence="4" id="KW-0804">Transcription</keyword>
<evidence type="ECO:0000256" key="3">
    <source>
        <dbReference type="ARBA" id="ARBA00023125"/>
    </source>
</evidence>
<keyword evidence="2" id="KW-0805">Transcription regulation</keyword>
<evidence type="ECO:0000256" key="4">
    <source>
        <dbReference type="ARBA" id="ARBA00023163"/>
    </source>
</evidence>
<dbReference type="AlphaFoldDB" id="A0A2T6BG57"/>
<sequence>MRDEIRRNMPLFSMGIITKLTELTPRQVRYYEQQGLIRPARTKGNQRLFSFNDVDRLLHIKSLMEKGVNIAGVKEMLQERDRQQARESQPEPQPKKAVKPDLSEAELHKLLKRQLSELSYKPNRSHLIQGELSRFFH</sequence>
<evidence type="ECO:0000256" key="5">
    <source>
        <dbReference type="SAM" id="MobiDB-lite"/>
    </source>
</evidence>
<dbReference type="Proteomes" id="UP000244240">
    <property type="component" value="Unassembled WGS sequence"/>
</dbReference>
<keyword evidence="3" id="KW-0238">DNA-binding</keyword>
<evidence type="ECO:0000256" key="2">
    <source>
        <dbReference type="ARBA" id="ARBA00023015"/>
    </source>
</evidence>
<dbReference type="RefSeq" id="WP_108025318.1">
    <property type="nucleotide sequence ID" value="NZ_QBKR01000022.1"/>
</dbReference>
<name>A0A2T6BG57_9BACL</name>
<dbReference type="InterPro" id="IPR047057">
    <property type="entry name" value="MerR_fam"/>
</dbReference>
<dbReference type="GO" id="GO:0003677">
    <property type="term" value="F:DNA binding"/>
    <property type="evidence" value="ECO:0007669"/>
    <property type="project" value="UniProtKB-KW"/>
</dbReference>
<evidence type="ECO:0000313" key="8">
    <source>
        <dbReference type="Proteomes" id="UP000244240"/>
    </source>
</evidence>
<evidence type="ECO:0000256" key="1">
    <source>
        <dbReference type="ARBA" id="ARBA00022491"/>
    </source>
</evidence>
<dbReference type="PROSITE" id="PS50937">
    <property type="entry name" value="HTH_MERR_2"/>
    <property type="match status" value="1"/>
</dbReference>
<dbReference type="SMART" id="SM00422">
    <property type="entry name" value="HTH_MERR"/>
    <property type="match status" value="1"/>
</dbReference>
<proteinExistence type="predicted"/>
<feature type="compositionally biased region" description="Basic and acidic residues" evidence="5">
    <location>
        <begin position="78"/>
        <end position="89"/>
    </location>
</feature>
<evidence type="ECO:0000259" key="6">
    <source>
        <dbReference type="PROSITE" id="PS50937"/>
    </source>
</evidence>
<evidence type="ECO:0000313" key="7">
    <source>
        <dbReference type="EMBL" id="PTX55044.1"/>
    </source>
</evidence>
<keyword evidence="8" id="KW-1185">Reference proteome</keyword>
<dbReference type="PANTHER" id="PTHR30204">
    <property type="entry name" value="REDOX-CYCLING DRUG-SENSING TRANSCRIPTIONAL ACTIVATOR SOXR"/>
    <property type="match status" value="1"/>
</dbReference>
<dbReference type="EMBL" id="QBKR01000022">
    <property type="protein sequence ID" value="PTX55044.1"/>
    <property type="molecule type" value="Genomic_DNA"/>
</dbReference>
<protein>
    <submittedName>
        <fullName evidence="7">MerR family glutamine synthetase transcriptional repressor</fullName>
    </submittedName>
</protein>
<dbReference type="CDD" id="cd01105">
    <property type="entry name" value="HTH_GlnR-like"/>
    <property type="match status" value="1"/>
</dbReference>
<gene>
    <name evidence="7" type="ORF">C8P63_1223</name>
</gene>
<feature type="region of interest" description="Disordered" evidence="5">
    <location>
        <begin position="78"/>
        <end position="103"/>
    </location>
</feature>
<accession>A0A2T6BG57</accession>
<keyword evidence="1" id="KW-0678">Repressor</keyword>